<protein>
    <submittedName>
        <fullName evidence="1">Uncharacterized protein</fullName>
    </submittedName>
</protein>
<dbReference type="InParanoid" id="L0PDJ5"/>
<dbReference type="EMBL" id="CAKM01000239">
    <property type="protein sequence ID" value="CCJ30174.1"/>
    <property type="molecule type" value="Genomic_DNA"/>
</dbReference>
<organism evidence="2">
    <name type="scientific">Pneumocystis jirovecii</name>
    <name type="common">Human pneumocystis pneumonia agent</name>
    <dbReference type="NCBI Taxonomy" id="42068"/>
    <lineage>
        <taxon>Eukaryota</taxon>
        <taxon>Fungi</taxon>
        <taxon>Dikarya</taxon>
        <taxon>Ascomycota</taxon>
        <taxon>Taphrinomycotina</taxon>
        <taxon>Pneumocystomycetes</taxon>
        <taxon>Pneumocystaceae</taxon>
        <taxon>Pneumocystis</taxon>
    </lineage>
</organism>
<accession>L0PDJ5</accession>
<dbReference type="AlphaFoldDB" id="L0PDJ5"/>
<proteinExistence type="predicted"/>
<evidence type="ECO:0000313" key="2">
    <source>
        <dbReference type="Proteomes" id="UP000010422"/>
    </source>
</evidence>
<gene>
    <name evidence="1" type="ORF">PNEJI1_003827</name>
</gene>
<dbReference type="Proteomes" id="UP000010422">
    <property type="component" value="Unassembled WGS sequence"/>
</dbReference>
<evidence type="ECO:0000313" key="1">
    <source>
        <dbReference type="EMBL" id="CCJ30174.1"/>
    </source>
</evidence>
<name>L0PDJ5_PNEJI</name>
<sequence length="39" mass="4177">MWGKSGVGAECADNDMAQQTAATHPGNTCYLHREHATLC</sequence>
<comment type="caution">
    <text evidence="1">The sequence shown here is derived from an EMBL/GenBank/DDBJ whole genome shotgun (WGS) entry which is preliminary data.</text>
</comment>
<feature type="non-terminal residue" evidence="1">
    <location>
        <position position="39"/>
    </location>
</feature>
<reference evidence="1 2" key="1">
    <citation type="journal article" date="2012" name="MBio">
        <title>De novo assembly of the Pneumocystis jirovecii genome from a single bronchoalveolar lavage fluid specimen from a patient.</title>
        <authorList>
            <person name="Cisse O.H."/>
            <person name="Pagni M."/>
            <person name="Hauser P.M."/>
        </authorList>
    </citation>
    <scope>NUCLEOTIDE SEQUENCE [LARGE SCALE GENOMIC DNA]</scope>
    <source>
        <strain evidence="1 2">SE8</strain>
    </source>
</reference>
<dbReference type="VEuPathDB" id="FungiDB:PNEJI1_003827"/>